<keyword evidence="3 8" id="KW-0347">Helicase</keyword>
<dbReference type="InterPro" id="IPR011545">
    <property type="entry name" value="DEAD/DEAH_box_helicase_dom"/>
</dbReference>
<organism evidence="8 9">
    <name type="scientific">Bradyrhizobium macuxiense</name>
    <dbReference type="NCBI Taxonomy" id="1755647"/>
    <lineage>
        <taxon>Bacteria</taxon>
        <taxon>Pseudomonadati</taxon>
        <taxon>Pseudomonadota</taxon>
        <taxon>Alphaproteobacteria</taxon>
        <taxon>Hyphomicrobiales</taxon>
        <taxon>Nitrobacteraceae</taxon>
        <taxon>Bradyrhizobium</taxon>
    </lineage>
</organism>
<evidence type="ECO:0000313" key="9">
    <source>
        <dbReference type="Proteomes" id="UP000057737"/>
    </source>
</evidence>
<proteinExistence type="predicted"/>
<evidence type="ECO:0000256" key="1">
    <source>
        <dbReference type="ARBA" id="ARBA00022741"/>
    </source>
</evidence>
<dbReference type="SMART" id="SM00847">
    <property type="entry name" value="HA2"/>
    <property type="match status" value="1"/>
</dbReference>
<evidence type="ECO:0000256" key="2">
    <source>
        <dbReference type="ARBA" id="ARBA00022801"/>
    </source>
</evidence>
<protein>
    <submittedName>
        <fullName evidence="8">ATP-dependent helicase</fullName>
    </submittedName>
</protein>
<dbReference type="Pfam" id="PF00271">
    <property type="entry name" value="Helicase_C"/>
    <property type="match status" value="1"/>
</dbReference>
<evidence type="ECO:0000259" key="7">
    <source>
        <dbReference type="PROSITE" id="PS51194"/>
    </source>
</evidence>
<feature type="domain" description="Helicase C-terminal" evidence="7">
    <location>
        <begin position="206"/>
        <end position="375"/>
    </location>
</feature>
<comment type="caution">
    <text evidence="8">The sequence shown here is derived from an EMBL/GenBank/DDBJ whole genome shotgun (WGS) entry which is preliminary data.</text>
</comment>
<dbReference type="InterPro" id="IPR049614">
    <property type="entry name" value="HrpB_DEXH"/>
</dbReference>
<evidence type="ECO:0000313" key="8">
    <source>
        <dbReference type="EMBL" id="KWV47834.1"/>
    </source>
</evidence>
<dbReference type="SUPFAM" id="SSF52540">
    <property type="entry name" value="P-loop containing nucleoside triphosphate hydrolases"/>
    <property type="match status" value="1"/>
</dbReference>
<dbReference type="InterPro" id="IPR001650">
    <property type="entry name" value="Helicase_C-like"/>
</dbReference>
<dbReference type="RefSeq" id="WP_066513694.1">
    <property type="nucleotide sequence ID" value="NZ_LNCU01000112.1"/>
</dbReference>
<evidence type="ECO:0000256" key="4">
    <source>
        <dbReference type="ARBA" id="ARBA00022840"/>
    </source>
</evidence>
<evidence type="ECO:0000259" key="6">
    <source>
        <dbReference type="PROSITE" id="PS51192"/>
    </source>
</evidence>
<dbReference type="PANTHER" id="PTHR43519">
    <property type="entry name" value="ATP-DEPENDENT RNA HELICASE HRPB"/>
    <property type="match status" value="1"/>
</dbReference>
<keyword evidence="9" id="KW-1185">Reference proteome</keyword>
<keyword evidence="2" id="KW-0378">Hydrolase</keyword>
<feature type="region of interest" description="Disordered" evidence="5">
    <location>
        <begin position="489"/>
        <end position="518"/>
    </location>
</feature>
<dbReference type="SMART" id="SM00490">
    <property type="entry name" value="HELICc"/>
    <property type="match status" value="1"/>
</dbReference>
<evidence type="ECO:0000256" key="3">
    <source>
        <dbReference type="ARBA" id="ARBA00022806"/>
    </source>
</evidence>
<dbReference type="NCBIfam" id="TIGR01970">
    <property type="entry name" value="DEAH_box_HrpB"/>
    <property type="match status" value="1"/>
</dbReference>
<feature type="domain" description="Helicase ATP-binding" evidence="6">
    <location>
        <begin position="19"/>
        <end position="183"/>
    </location>
</feature>
<evidence type="ECO:0000256" key="5">
    <source>
        <dbReference type="SAM" id="MobiDB-lite"/>
    </source>
</evidence>
<keyword evidence="4" id="KW-0067">ATP-binding</keyword>
<dbReference type="InterPro" id="IPR013689">
    <property type="entry name" value="RNA_helicase_ATP-dep_HrpB_C"/>
</dbReference>
<dbReference type="Proteomes" id="UP000057737">
    <property type="component" value="Unassembled WGS sequence"/>
</dbReference>
<reference evidence="8 9" key="1">
    <citation type="submission" date="2015-11" db="EMBL/GenBank/DDBJ databases">
        <title>Draft Genome Sequence of the Strain BR 10303 (Bradyrhizobium sp.) isolated from nodules of Centrolobium paraense.</title>
        <authorList>
            <person name="Zelli J.E."/>
            <person name="Simoes-Araujo J.L."/>
            <person name="Barauna A.C."/>
            <person name="Silva K."/>
        </authorList>
    </citation>
    <scope>NUCLEOTIDE SEQUENCE [LARGE SCALE GENOMIC DNA]</scope>
    <source>
        <strain evidence="8 9">BR 10303</strain>
    </source>
</reference>
<dbReference type="InterPro" id="IPR027417">
    <property type="entry name" value="P-loop_NTPase"/>
</dbReference>
<dbReference type="Pfam" id="PF00270">
    <property type="entry name" value="DEAD"/>
    <property type="match status" value="1"/>
</dbReference>
<dbReference type="GO" id="GO:0005524">
    <property type="term" value="F:ATP binding"/>
    <property type="evidence" value="ECO:0007669"/>
    <property type="project" value="UniProtKB-KW"/>
</dbReference>
<dbReference type="PANTHER" id="PTHR43519:SF1">
    <property type="entry name" value="ATP-DEPENDENT RNA HELICASE HRPB"/>
    <property type="match status" value="1"/>
</dbReference>
<gene>
    <name evidence="8" type="ORF">AS156_19600</name>
</gene>
<dbReference type="GO" id="GO:0003676">
    <property type="term" value="F:nucleic acid binding"/>
    <property type="evidence" value="ECO:0007669"/>
    <property type="project" value="InterPro"/>
</dbReference>
<dbReference type="PIRSF" id="PIRSF005496">
    <property type="entry name" value="ATP_hel_hrpB"/>
    <property type="match status" value="1"/>
</dbReference>
<dbReference type="CDD" id="cd17990">
    <property type="entry name" value="DEXHc_HrpB"/>
    <property type="match status" value="1"/>
</dbReference>
<dbReference type="FunFam" id="3.40.50.300:FF:002125">
    <property type="entry name" value="ATP-dependent helicase HrpB"/>
    <property type="match status" value="1"/>
</dbReference>
<dbReference type="SMART" id="SM00487">
    <property type="entry name" value="DEXDc"/>
    <property type="match status" value="1"/>
</dbReference>
<dbReference type="InterPro" id="IPR007502">
    <property type="entry name" value="Helicase-assoc_dom"/>
</dbReference>
<dbReference type="InterPro" id="IPR014001">
    <property type="entry name" value="Helicase_ATP-bd"/>
</dbReference>
<name>A0A109JFC2_9BRAD</name>
<dbReference type="EMBL" id="LNCU01000112">
    <property type="protein sequence ID" value="KWV47834.1"/>
    <property type="molecule type" value="Genomic_DNA"/>
</dbReference>
<dbReference type="AlphaFoldDB" id="A0A109JFC2"/>
<dbReference type="GO" id="GO:0004386">
    <property type="term" value="F:helicase activity"/>
    <property type="evidence" value="ECO:0007669"/>
    <property type="project" value="UniProtKB-KW"/>
</dbReference>
<dbReference type="GO" id="GO:0016787">
    <property type="term" value="F:hydrolase activity"/>
    <property type="evidence" value="ECO:0007669"/>
    <property type="project" value="UniProtKB-KW"/>
</dbReference>
<dbReference type="CDD" id="cd18791">
    <property type="entry name" value="SF2_C_RHA"/>
    <property type="match status" value="1"/>
</dbReference>
<dbReference type="PROSITE" id="PS51194">
    <property type="entry name" value="HELICASE_CTER"/>
    <property type="match status" value="1"/>
</dbReference>
<keyword evidence="1" id="KW-0547">Nucleotide-binding</keyword>
<feature type="region of interest" description="Disordered" evidence="5">
    <location>
        <begin position="821"/>
        <end position="844"/>
    </location>
</feature>
<dbReference type="InterPro" id="IPR010225">
    <property type="entry name" value="HrpB"/>
</dbReference>
<sequence>MPRKFDTPLPIDAVLDELDRTLAGHNAAVLVAPPGAGKTTRVPLALLDAPWARGKKIIVLEPRRIAARASAERMAKTLGERAGETVGYRVRFGSKVSRATRIEVVTEGIFSRQILDDPELNGVAAVLFDEFHERSLDADLGLALARDAQTGLREDLRILVMSATLDGARVAKLLGDAPVVESEGRAFPVETRYLGRKADAPLERQMADAIATALRADAGSVLAFLPGAAEIRRTQNLLAERVQDPAVEIVPLFGALDAGVQDRAIAPAPKGTRKVVLATSIAETSLTIEGVRIVVDSGMARVPRYEPDIALTRLETVRASRAAVDQRRGRAGRIEPGVCYRLWDDPQTASLPAYTAPEILSADLSSLVLDLAQWGVNDPATLAFLDPPPAPALKEAKSLLSELGALDGDGRITAEGNSLRALALPPRLARMIVDSARFDAAEEAAEIAAILTERGLGGDSVDLDVRLDQFRRDRSQRATRARNMAQRWAAQVEKSETRSSPSPLVGEGRGGGATKVVPVDDRDLSTGVMLAFAFPDRVAKNRGNGSFVLANGRGAAVEQTSALARAPYIAVAELTGTAASGRILLAAPITQEEIEQRFADQIESLEEVTFDRGAMALRARRRRSLHAITLSEAPMSLSPSAETARIFADGLIAAGFDRLPWSKHSKQWRDRVMFLRKAEGESWPDLSDAALAARADGWLVPALYDKTALKDLSAGDLSDALMVLLPWELRARLDREAPTHFEAPTGTQLAIDYEAEQGPTIAVRLQELFGLNTHPSIAKGAVPLVLELLSPAQRPVQVTRDLPGFWRGSYAAVRSDLRGRYPRHPWPEDPASAMPTRRVKPRGT</sequence>
<dbReference type="Gene3D" id="3.40.50.300">
    <property type="entry name" value="P-loop containing nucleotide triphosphate hydrolases"/>
    <property type="match status" value="2"/>
</dbReference>
<dbReference type="Gene3D" id="1.20.120.1080">
    <property type="match status" value="1"/>
</dbReference>
<dbReference type="Pfam" id="PF08482">
    <property type="entry name" value="HrpB_C"/>
    <property type="match status" value="1"/>
</dbReference>
<accession>A0A109JFC2</accession>
<dbReference type="PROSITE" id="PS51192">
    <property type="entry name" value="HELICASE_ATP_BIND_1"/>
    <property type="match status" value="1"/>
</dbReference>